<dbReference type="Proteomes" id="UP001589667">
    <property type="component" value="Unassembled WGS sequence"/>
</dbReference>
<gene>
    <name evidence="1" type="ORF">ACFFQV_00170</name>
</gene>
<reference evidence="1 2" key="1">
    <citation type="submission" date="2024-09" db="EMBL/GenBank/DDBJ databases">
        <authorList>
            <person name="Sun Q."/>
            <person name="Mori K."/>
        </authorList>
    </citation>
    <scope>NUCLEOTIDE SEQUENCE [LARGE SCALE GENOMIC DNA]</scope>
    <source>
        <strain evidence="1 2">JCM 14321</strain>
    </source>
</reference>
<organism evidence="1 2">
    <name type="scientific">Agromyces lapidis</name>
    <dbReference type="NCBI Taxonomy" id="279574"/>
    <lineage>
        <taxon>Bacteria</taxon>
        <taxon>Bacillati</taxon>
        <taxon>Actinomycetota</taxon>
        <taxon>Actinomycetes</taxon>
        <taxon>Micrococcales</taxon>
        <taxon>Microbacteriaceae</taxon>
        <taxon>Agromyces</taxon>
    </lineage>
</organism>
<name>A0ABV5SK26_9MICO</name>
<dbReference type="RefSeq" id="WP_246192212.1">
    <property type="nucleotide sequence ID" value="NZ_BAAANI010000008.1"/>
</dbReference>
<accession>A0ABV5SK26</accession>
<dbReference type="EMBL" id="JBHMBL010000001">
    <property type="protein sequence ID" value="MFB9640691.1"/>
    <property type="molecule type" value="Genomic_DNA"/>
</dbReference>
<comment type="caution">
    <text evidence="1">The sequence shown here is derived from an EMBL/GenBank/DDBJ whole genome shotgun (WGS) entry which is preliminary data.</text>
</comment>
<evidence type="ECO:0000313" key="2">
    <source>
        <dbReference type="Proteomes" id="UP001589667"/>
    </source>
</evidence>
<proteinExistence type="predicted"/>
<sequence>MLATMLMLGLIGASALVAAFVQFRRDGLRRLPTMPR</sequence>
<protein>
    <submittedName>
        <fullName evidence="1">Rax2 family protein</fullName>
    </submittedName>
</protein>
<evidence type="ECO:0000313" key="1">
    <source>
        <dbReference type="EMBL" id="MFB9640691.1"/>
    </source>
</evidence>
<keyword evidence="2" id="KW-1185">Reference proteome</keyword>